<gene>
    <name evidence="3" type="ORF">PSYICH_LOCUS4287</name>
</gene>
<feature type="region of interest" description="Disordered" evidence="1">
    <location>
        <begin position="107"/>
        <end position="138"/>
    </location>
</feature>
<feature type="compositionally biased region" description="Polar residues" evidence="1">
    <location>
        <begin position="129"/>
        <end position="138"/>
    </location>
</feature>
<feature type="compositionally biased region" description="Basic and acidic residues" evidence="1">
    <location>
        <begin position="113"/>
        <end position="128"/>
    </location>
</feature>
<accession>A0A9P0CN44</accession>
<proteinExistence type="predicted"/>
<dbReference type="OrthoDB" id="6620644at2759"/>
<evidence type="ECO:0000313" key="3">
    <source>
        <dbReference type="EMBL" id="CAH1103568.1"/>
    </source>
</evidence>
<evidence type="ECO:0000313" key="4">
    <source>
        <dbReference type="Proteomes" id="UP001153636"/>
    </source>
</evidence>
<feature type="chain" id="PRO_5040496766" evidence="2">
    <location>
        <begin position="22"/>
        <end position="138"/>
    </location>
</feature>
<dbReference type="Proteomes" id="UP001153636">
    <property type="component" value="Chromosome 14"/>
</dbReference>
<feature type="signal peptide" evidence="2">
    <location>
        <begin position="1"/>
        <end position="21"/>
    </location>
</feature>
<name>A0A9P0CN44_9CUCU</name>
<sequence length="138" mass="15541">MFTRILAMFSISLLFTEITESSPALAKVPRQYLTGVPGYIPVYIRADETPLEEINPDLAAAFNFYAQKHGRLTFARSIGDKSDAREFKSGFPESINLSEIDKVSLDGDQNSVEDNKVNETPKYKDYKKSSNIQKIPRS</sequence>
<evidence type="ECO:0000256" key="2">
    <source>
        <dbReference type="SAM" id="SignalP"/>
    </source>
</evidence>
<keyword evidence="2" id="KW-0732">Signal</keyword>
<dbReference type="AlphaFoldDB" id="A0A9P0CN44"/>
<reference evidence="3" key="1">
    <citation type="submission" date="2022-01" db="EMBL/GenBank/DDBJ databases">
        <authorList>
            <person name="King R."/>
        </authorList>
    </citation>
    <scope>NUCLEOTIDE SEQUENCE</scope>
</reference>
<keyword evidence="4" id="KW-1185">Reference proteome</keyword>
<dbReference type="EMBL" id="OV651826">
    <property type="protein sequence ID" value="CAH1103568.1"/>
    <property type="molecule type" value="Genomic_DNA"/>
</dbReference>
<evidence type="ECO:0000256" key="1">
    <source>
        <dbReference type="SAM" id="MobiDB-lite"/>
    </source>
</evidence>
<protein>
    <submittedName>
        <fullName evidence="3">Uncharacterized protein</fullName>
    </submittedName>
</protein>
<organism evidence="3 4">
    <name type="scientific">Psylliodes chrysocephalus</name>
    <dbReference type="NCBI Taxonomy" id="3402493"/>
    <lineage>
        <taxon>Eukaryota</taxon>
        <taxon>Metazoa</taxon>
        <taxon>Ecdysozoa</taxon>
        <taxon>Arthropoda</taxon>
        <taxon>Hexapoda</taxon>
        <taxon>Insecta</taxon>
        <taxon>Pterygota</taxon>
        <taxon>Neoptera</taxon>
        <taxon>Endopterygota</taxon>
        <taxon>Coleoptera</taxon>
        <taxon>Polyphaga</taxon>
        <taxon>Cucujiformia</taxon>
        <taxon>Chrysomeloidea</taxon>
        <taxon>Chrysomelidae</taxon>
        <taxon>Galerucinae</taxon>
        <taxon>Alticini</taxon>
        <taxon>Psylliodes</taxon>
    </lineage>
</organism>